<evidence type="ECO:0000256" key="8">
    <source>
        <dbReference type="SAM" id="Coils"/>
    </source>
</evidence>
<name>A0A830H986_9CHLO</name>
<dbReference type="InterPro" id="IPR019489">
    <property type="entry name" value="Clp_ATPase_C"/>
</dbReference>
<evidence type="ECO:0000256" key="2">
    <source>
        <dbReference type="ARBA" id="ARBA00022737"/>
    </source>
</evidence>
<evidence type="ECO:0000256" key="1">
    <source>
        <dbReference type="ARBA" id="ARBA00008675"/>
    </source>
</evidence>
<keyword evidence="5 7" id="KW-0143">Chaperone</keyword>
<dbReference type="InterPro" id="IPR003959">
    <property type="entry name" value="ATPase_AAA_core"/>
</dbReference>
<evidence type="ECO:0000256" key="4">
    <source>
        <dbReference type="ARBA" id="ARBA00022840"/>
    </source>
</evidence>
<dbReference type="Gene3D" id="1.10.1780.10">
    <property type="entry name" value="Clp, N-terminal domain"/>
    <property type="match status" value="1"/>
</dbReference>
<dbReference type="SMART" id="SM01086">
    <property type="entry name" value="ClpB_D2-small"/>
    <property type="match status" value="1"/>
</dbReference>
<dbReference type="FunFam" id="3.40.50.300:FF:000025">
    <property type="entry name" value="ATP-dependent Clp protease subunit"/>
    <property type="match status" value="1"/>
</dbReference>
<evidence type="ECO:0000313" key="12">
    <source>
        <dbReference type="Proteomes" id="UP000660262"/>
    </source>
</evidence>
<dbReference type="SMART" id="SM00382">
    <property type="entry name" value="AAA"/>
    <property type="match status" value="2"/>
</dbReference>
<dbReference type="Gene3D" id="3.40.50.300">
    <property type="entry name" value="P-loop containing nucleotide triphosphate hydrolases"/>
    <property type="match status" value="3"/>
</dbReference>
<dbReference type="CDD" id="cd19499">
    <property type="entry name" value="RecA-like_ClpB_Hsp104-like"/>
    <property type="match status" value="1"/>
</dbReference>
<dbReference type="OrthoDB" id="47330at2759"/>
<dbReference type="PANTHER" id="PTHR11638">
    <property type="entry name" value="ATP-DEPENDENT CLP PROTEASE"/>
    <property type="match status" value="1"/>
</dbReference>
<keyword evidence="2 6" id="KW-0677">Repeat</keyword>
<evidence type="ECO:0000256" key="3">
    <source>
        <dbReference type="ARBA" id="ARBA00022741"/>
    </source>
</evidence>
<dbReference type="EMBL" id="BNJQ01000004">
    <property type="protein sequence ID" value="GHP02973.1"/>
    <property type="molecule type" value="Genomic_DNA"/>
</dbReference>
<dbReference type="Pfam" id="PF10431">
    <property type="entry name" value="ClpB_D2-small"/>
    <property type="match status" value="1"/>
</dbReference>
<accession>A0A830H986</accession>
<dbReference type="InterPro" id="IPR028299">
    <property type="entry name" value="ClpA/B_CS2"/>
</dbReference>
<dbReference type="InterPro" id="IPR001270">
    <property type="entry name" value="ClpA/B"/>
</dbReference>
<dbReference type="InterPro" id="IPR018368">
    <property type="entry name" value="ClpA/B_CS1"/>
</dbReference>
<dbReference type="PROSITE" id="PS00871">
    <property type="entry name" value="CLPAB_2"/>
    <property type="match status" value="1"/>
</dbReference>
<dbReference type="PROSITE" id="PS00870">
    <property type="entry name" value="CLPAB_1"/>
    <property type="match status" value="1"/>
</dbReference>
<organism evidence="11 12">
    <name type="scientific">Pycnococcus provasolii</name>
    <dbReference type="NCBI Taxonomy" id="41880"/>
    <lineage>
        <taxon>Eukaryota</taxon>
        <taxon>Viridiplantae</taxon>
        <taxon>Chlorophyta</taxon>
        <taxon>Pseudoscourfieldiophyceae</taxon>
        <taxon>Pseudoscourfieldiales</taxon>
        <taxon>Pycnococcaceae</taxon>
        <taxon>Pycnococcus</taxon>
    </lineage>
</organism>
<feature type="coiled-coil region" evidence="8">
    <location>
        <begin position="455"/>
        <end position="520"/>
    </location>
</feature>
<dbReference type="FunFam" id="3.40.50.300:FF:000120">
    <property type="entry name" value="ATP-dependent chaperone ClpB"/>
    <property type="match status" value="1"/>
</dbReference>
<protein>
    <recommendedName>
        <fullName evidence="10">Clp R domain-containing protein</fullName>
    </recommendedName>
</protein>
<dbReference type="FunFam" id="3.40.50.300:FF:000010">
    <property type="entry name" value="Chaperone clpB 1, putative"/>
    <property type="match status" value="1"/>
</dbReference>
<feature type="compositionally biased region" description="Acidic residues" evidence="9">
    <location>
        <begin position="939"/>
        <end position="956"/>
    </location>
</feature>
<proteinExistence type="inferred from homology"/>
<dbReference type="PANTHER" id="PTHR11638:SF18">
    <property type="entry name" value="HEAT SHOCK PROTEIN 104"/>
    <property type="match status" value="1"/>
</dbReference>
<comment type="similarity">
    <text evidence="1 7">Belongs to the ClpA/ClpB family.</text>
</comment>
<reference evidence="11" key="1">
    <citation type="submission" date="2020-10" db="EMBL/GenBank/DDBJ databases">
        <title>Unveiling of a novel bifunctional photoreceptor, Dualchrome1, isolated from a cosmopolitan green alga.</title>
        <authorList>
            <person name="Suzuki S."/>
            <person name="Kawachi M."/>
        </authorList>
    </citation>
    <scope>NUCLEOTIDE SEQUENCE</scope>
    <source>
        <strain evidence="11">NIES 2893</strain>
    </source>
</reference>
<dbReference type="InterPro" id="IPR004176">
    <property type="entry name" value="Clp_R_N"/>
</dbReference>
<dbReference type="Pfam" id="PF17871">
    <property type="entry name" value="AAA_lid_9"/>
    <property type="match status" value="1"/>
</dbReference>
<dbReference type="InterPro" id="IPR036628">
    <property type="entry name" value="Clp_N_dom_sf"/>
</dbReference>
<evidence type="ECO:0000313" key="11">
    <source>
        <dbReference type="EMBL" id="GHP02973.1"/>
    </source>
</evidence>
<dbReference type="PRINTS" id="PR00300">
    <property type="entry name" value="CLPPROTEASEA"/>
</dbReference>
<dbReference type="PROSITE" id="PS51903">
    <property type="entry name" value="CLP_R"/>
    <property type="match status" value="1"/>
</dbReference>
<feature type="domain" description="Clp R" evidence="10">
    <location>
        <begin position="1"/>
        <end position="148"/>
    </location>
</feature>
<dbReference type="GO" id="GO:0034605">
    <property type="term" value="P:cellular response to heat"/>
    <property type="evidence" value="ECO:0007669"/>
    <property type="project" value="TreeGrafter"/>
</dbReference>
<dbReference type="InterPro" id="IPR050130">
    <property type="entry name" value="ClpA_ClpB"/>
</dbReference>
<dbReference type="InterPro" id="IPR003593">
    <property type="entry name" value="AAA+_ATPase"/>
</dbReference>
<dbReference type="Gene3D" id="1.10.8.60">
    <property type="match status" value="1"/>
</dbReference>
<dbReference type="GO" id="GO:0016887">
    <property type="term" value="F:ATP hydrolysis activity"/>
    <property type="evidence" value="ECO:0007669"/>
    <property type="project" value="InterPro"/>
</dbReference>
<feature type="compositionally biased region" description="Low complexity" evidence="9">
    <location>
        <begin position="918"/>
        <end position="928"/>
    </location>
</feature>
<sequence>MSKGEIQLTELAGEALARARTVAHNHAHAQVNPIHILSELITEDGWARRAASAAWTPTGLGAVNKAIDASLARMSKISPKPEEPPDLSPASLKCIRRAKAKAGDGAFVGVDSLLSATLADAECAKCCAAAGGDAVSKLENAIVETGGGKPANSPTADANFDALLKYGQDLVARAAKLDPVIGRDEELKRTIRVLCRRSKNNPVLVGEPGVGKTAIVEGLAQRIANGDVPDSLKNVSVISLDMSALMAGAKYKGEFEERLKAVVDEVKAAEGRVVLFIDEVHLLVGAGAGGESAMDAANILKPALARGELRCIGATTHAEHRKYIQKDAALERRFQPVFVKEPTVEETLAILRGLRERYESHHGVRIADSALVAAADLSARYVSGRFLPDKAVDLVDEACADVRVSIDSVPDAIGDIQRKMMYLEIEKEALRRDAEASRGFLGTGIGAKKPKARGNGASKARLDEVEAEIASLRETLAPLKAQLSVEKARLELIKTLRAKREEITQRVKEAEARYDAVTAADLRYGALVEIEEGLAKALSEQDEAAAQGGLLLAEAVGPSHVATIVSRWTGIPAQKLTEAESEKLLSLEKRLSSRVVGQSEACHAVAQSVLRARAGLGAPGRPASFLFLGPTGVGKTELAKALAGELFDDEREGIVRLDMSEYMEQHSVARLIGAPPGYVGHDEGGQLTEAIRQRPFRVLLFDEVEKAHRDVLNVLLQLLDDGRLTDSKGRTVDFSQSIVVMTSNVGARHLVEAALAAGISDRLEHERAVRDGFTPPGSPPGEMAEAAFDQAREAAMAELRGTFRPELLNRLDAIVTFRPLGRAELRHVARAACTDVARRAMNSRGVILHVEENAIDLAVSEAYEPAYGARPIRRWVEQNVGGVSAHALLTPEAQPGATLNVSVALGKLRVSVVPPDPATAASATASLHAAKRSRIDLPPDGEYDDDDDDDDDVMED</sequence>
<dbReference type="Pfam" id="PF00004">
    <property type="entry name" value="AAA"/>
    <property type="match status" value="1"/>
</dbReference>
<dbReference type="SUPFAM" id="SSF52540">
    <property type="entry name" value="P-loop containing nucleoside triphosphate hydrolases"/>
    <property type="match status" value="2"/>
</dbReference>
<dbReference type="SUPFAM" id="SSF81923">
    <property type="entry name" value="Double Clp-N motif"/>
    <property type="match status" value="1"/>
</dbReference>
<dbReference type="Pfam" id="PF02861">
    <property type="entry name" value="Clp_N"/>
    <property type="match status" value="1"/>
</dbReference>
<keyword evidence="12" id="KW-1185">Reference proteome</keyword>
<evidence type="ECO:0000256" key="5">
    <source>
        <dbReference type="ARBA" id="ARBA00023186"/>
    </source>
</evidence>
<gene>
    <name evidence="11" type="ORF">PPROV_000172800</name>
</gene>
<dbReference type="Pfam" id="PF07724">
    <property type="entry name" value="AAA_2"/>
    <property type="match status" value="1"/>
</dbReference>
<dbReference type="GO" id="GO:0005524">
    <property type="term" value="F:ATP binding"/>
    <property type="evidence" value="ECO:0007669"/>
    <property type="project" value="UniProtKB-KW"/>
</dbReference>
<evidence type="ECO:0000259" key="10">
    <source>
        <dbReference type="PROSITE" id="PS51903"/>
    </source>
</evidence>
<dbReference type="InterPro" id="IPR041546">
    <property type="entry name" value="ClpA/ClpB_AAA_lid"/>
</dbReference>
<keyword evidence="4 7" id="KW-0067">ATP-binding</keyword>
<keyword evidence="8" id="KW-0175">Coiled coil</keyword>
<comment type="caution">
    <text evidence="11">The sequence shown here is derived from an EMBL/GenBank/DDBJ whole genome shotgun (WGS) entry which is preliminary data.</text>
</comment>
<dbReference type="InterPro" id="IPR027417">
    <property type="entry name" value="P-loop_NTPase"/>
</dbReference>
<dbReference type="CDD" id="cd00009">
    <property type="entry name" value="AAA"/>
    <property type="match status" value="1"/>
</dbReference>
<evidence type="ECO:0000256" key="6">
    <source>
        <dbReference type="PROSITE-ProRule" id="PRU01251"/>
    </source>
</evidence>
<evidence type="ECO:0000256" key="7">
    <source>
        <dbReference type="RuleBase" id="RU004432"/>
    </source>
</evidence>
<dbReference type="Proteomes" id="UP000660262">
    <property type="component" value="Unassembled WGS sequence"/>
</dbReference>
<dbReference type="AlphaFoldDB" id="A0A830H986"/>
<dbReference type="GO" id="GO:0005737">
    <property type="term" value="C:cytoplasm"/>
    <property type="evidence" value="ECO:0007669"/>
    <property type="project" value="TreeGrafter"/>
</dbReference>
<keyword evidence="3 7" id="KW-0547">Nucleotide-binding</keyword>
<feature type="region of interest" description="Disordered" evidence="9">
    <location>
        <begin position="918"/>
        <end position="956"/>
    </location>
</feature>
<evidence type="ECO:0000256" key="9">
    <source>
        <dbReference type="SAM" id="MobiDB-lite"/>
    </source>
</evidence>